<dbReference type="STRING" id="431595.K3WW64"/>
<evidence type="ECO:0000259" key="13">
    <source>
        <dbReference type="PROSITE" id="PS50868"/>
    </source>
</evidence>
<dbReference type="CDD" id="cd00590">
    <property type="entry name" value="RRM_SF"/>
    <property type="match status" value="1"/>
</dbReference>
<dbReference type="Gene3D" id="1.10.510.10">
    <property type="entry name" value="Transferase(Phosphotransferase) domain 1"/>
    <property type="match status" value="1"/>
</dbReference>
<evidence type="ECO:0000256" key="9">
    <source>
        <dbReference type="SAM" id="MobiDB-lite"/>
    </source>
</evidence>
<evidence type="ECO:0008006" key="17">
    <source>
        <dbReference type="Google" id="ProtNLM"/>
    </source>
</evidence>
<dbReference type="eggNOG" id="KOG0600">
    <property type="taxonomic scope" value="Eukaryota"/>
</dbReference>
<name>K3WW64_GLOUD</name>
<dbReference type="SUPFAM" id="SSF82199">
    <property type="entry name" value="SET domain"/>
    <property type="match status" value="1"/>
</dbReference>
<dbReference type="SUPFAM" id="SSF54928">
    <property type="entry name" value="RNA-binding domain, RBD"/>
    <property type="match status" value="1"/>
</dbReference>
<feature type="compositionally biased region" description="Basic and acidic residues" evidence="9">
    <location>
        <begin position="1488"/>
        <end position="1504"/>
    </location>
</feature>
<dbReference type="InterPro" id="IPR001214">
    <property type="entry name" value="SET_dom"/>
</dbReference>
<dbReference type="GO" id="GO:0004672">
    <property type="term" value="F:protein kinase activity"/>
    <property type="evidence" value="ECO:0007669"/>
    <property type="project" value="InterPro"/>
</dbReference>
<dbReference type="Pfam" id="PF17907">
    <property type="entry name" value="AWS"/>
    <property type="match status" value="1"/>
</dbReference>
<dbReference type="eggNOG" id="KOG1083">
    <property type="taxonomic scope" value="Eukaryota"/>
</dbReference>
<evidence type="ECO:0000256" key="5">
    <source>
        <dbReference type="ARBA" id="ARBA00022679"/>
    </source>
</evidence>
<evidence type="ECO:0000256" key="1">
    <source>
        <dbReference type="ARBA" id="ARBA00004123"/>
    </source>
</evidence>
<dbReference type="SMART" id="SM00570">
    <property type="entry name" value="AWS"/>
    <property type="match status" value="1"/>
</dbReference>
<dbReference type="GO" id="GO:0042054">
    <property type="term" value="F:histone methyltransferase activity"/>
    <property type="evidence" value="ECO:0007669"/>
    <property type="project" value="InterPro"/>
</dbReference>
<feature type="domain" description="Protein kinase" evidence="10">
    <location>
        <begin position="1034"/>
        <end position="1421"/>
    </location>
</feature>
<dbReference type="InterPro" id="IPR011009">
    <property type="entry name" value="Kinase-like_dom_sf"/>
</dbReference>
<keyword evidence="8" id="KW-0694">RNA-binding</keyword>
<evidence type="ECO:0000256" key="2">
    <source>
        <dbReference type="ARBA" id="ARBA00004286"/>
    </source>
</evidence>
<dbReference type="OMA" id="SGIFEAH"/>
<keyword evidence="5" id="KW-0808">Transferase</keyword>
<feature type="compositionally biased region" description="Basic and acidic residues" evidence="9">
    <location>
        <begin position="451"/>
        <end position="474"/>
    </location>
</feature>
<dbReference type="VEuPathDB" id="FungiDB:PYU1_G009194"/>
<feature type="domain" description="RRM" evidence="11">
    <location>
        <begin position="510"/>
        <end position="603"/>
    </location>
</feature>
<evidence type="ECO:0000256" key="6">
    <source>
        <dbReference type="ARBA" id="ARBA00022691"/>
    </source>
</evidence>
<feature type="region of interest" description="Disordered" evidence="9">
    <location>
        <begin position="1443"/>
        <end position="1559"/>
    </location>
</feature>
<reference evidence="16" key="1">
    <citation type="journal article" date="2010" name="Genome Biol.">
        <title>Genome sequence of the necrotrophic plant pathogen Pythium ultimum reveals original pathogenicity mechanisms and effector repertoire.</title>
        <authorList>
            <person name="Levesque C.A."/>
            <person name="Brouwer H."/>
            <person name="Cano L."/>
            <person name="Hamilton J.P."/>
            <person name="Holt C."/>
            <person name="Huitema E."/>
            <person name="Raffaele S."/>
            <person name="Robideau G.P."/>
            <person name="Thines M."/>
            <person name="Win J."/>
            <person name="Zerillo M.M."/>
            <person name="Beakes G.W."/>
            <person name="Boore J.L."/>
            <person name="Busam D."/>
            <person name="Dumas B."/>
            <person name="Ferriera S."/>
            <person name="Fuerstenberg S.I."/>
            <person name="Gachon C.M."/>
            <person name="Gaulin E."/>
            <person name="Govers F."/>
            <person name="Grenville-Briggs L."/>
            <person name="Horner N."/>
            <person name="Hostetler J."/>
            <person name="Jiang R.H."/>
            <person name="Johnson J."/>
            <person name="Krajaejun T."/>
            <person name="Lin H."/>
            <person name="Meijer H.J."/>
            <person name="Moore B."/>
            <person name="Morris P."/>
            <person name="Phuntmart V."/>
            <person name="Puiu D."/>
            <person name="Shetty J."/>
            <person name="Stajich J.E."/>
            <person name="Tripathy S."/>
            <person name="Wawra S."/>
            <person name="van West P."/>
            <person name="Whitty B.R."/>
            <person name="Coutinho P.M."/>
            <person name="Henrissat B."/>
            <person name="Martin F."/>
            <person name="Thomas P.D."/>
            <person name="Tyler B.M."/>
            <person name="De Vries R.P."/>
            <person name="Kamoun S."/>
            <person name="Yandell M."/>
            <person name="Tisserat N."/>
            <person name="Buell C.R."/>
        </authorList>
    </citation>
    <scope>NUCLEOTIDE SEQUENCE</scope>
    <source>
        <strain evidence="16">DAOM:BR144</strain>
    </source>
</reference>
<reference evidence="16" key="2">
    <citation type="submission" date="2010-04" db="EMBL/GenBank/DDBJ databases">
        <authorList>
            <person name="Buell R."/>
            <person name="Hamilton J."/>
            <person name="Hostetler J."/>
        </authorList>
    </citation>
    <scope>NUCLEOTIDE SEQUENCE [LARGE SCALE GENOMIC DNA]</scope>
    <source>
        <strain evidence="16">DAOM:BR144</strain>
    </source>
</reference>
<keyword evidence="4" id="KW-0489">Methyltransferase</keyword>
<keyword evidence="6" id="KW-0949">S-adenosyl-L-methionine</keyword>
<feature type="compositionally biased region" description="Polar residues" evidence="9">
    <location>
        <begin position="478"/>
        <end position="495"/>
    </location>
</feature>
<dbReference type="SMART" id="SM00317">
    <property type="entry name" value="SET"/>
    <property type="match status" value="1"/>
</dbReference>
<dbReference type="Pfam" id="PF00856">
    <property type="entry name" value="SET"/>
    <property type="match status" value="1"/>
</dbReference>
<keyword evidence="7" id="KW-0539">Nucleus</keyword>
<feature type="compositionally biased region" description="Basic and acidic residues" evidence="9">
    <location>
        <begin position="33"/>
        <end position="42"/>
    </location>
</feature>
<evidence type="ECO:0000256" key="7">
    <source>
        <dbReference type="ARBA" id="ARBA00023242"/>
    </source>
</evidence>
<proteinExistence type="predicted"/>
<dbReference type="PROSITE" id="PS51215">
    <property type="entry name" value="AWS"/>
    <property type="match status" value="1"/>
</dbReference>
<evidence type="ECO:0000259" key="10">
    <source>
        <dbReference type="PROSITE" id="PS50011"/>
    </source>
</evidence>
<dbReference type="InParanoid" id="K3WW64"/>
<dbReference type="InterPro" id="IPR012677">
    <property type="entry name" value="Nucleotide-bd_a/b_plait_sf"/>
</dbReference>
<evidence type="ECO:0000259" key="12">
    <source>
        <dbReference type="PROSITE" id="PS50280"/>
    </source>
</evidence>
<keyword evidence="3" id="KW-0158">Chromosome</keyword>
<dbReference type="GO" id="GO:0005694">
    <property type="term" value="C:chromosome"/>
    <property type="evidence" value="ECO:0007669"/>
    <property type="project" value="UniProtKB-SubCell"/>
</dbReference>
<dbReference type="PROSITE" id="PS50280">
    <property type="entry name" value="SET"/>
    <property type="match status" value="1"/>
</dbReference>
<protein>
    <recommendedName>
        <fullName evidence="17">Histone-lysine N-methyltransferase</fullName>
    </recommendedName>
</protein>
<dbReference type="InterPro" id="IPR006671">
    <property type="entry name" value="Cyclin_N"/>
</dbReference>
<dbReference type="PANTHER" id="PTHR22884">
    <property type="entry name" value="SET DOMAIN PROTEINS"/>
    <property type="match status" value="1"/>
</dbReference>
<dbReference type="Proteomes" id="UP000019132">
    <property type="component" value="Unassembled WGS sequence"/>
</dbReference>
<feature type="compositionally biased region" description="Low complexity" evidence="9">
    <location>
        <begin position="1463"/>
        <end position="1481"/>
    </location>
</feature>
<dbReference type="Gene3D" id="3.30.70.330">
    <property type="match status" value="1"/>
</dbReference>
<feature type="domain" description="Post-SET" evidence="13">
    <location>
        <begin position="311"/>
        <end position="327"/>
    </location>
</feature>
<dbReference type="InterPro" id="IPR003616">
    <property type="entry name" value="Post-SET_dom"/>
</dbReference>
<dbReference type="GO" id="GO:0032259">
    <property type="term" value="P:methylation"/>
    <property type="evidence" value="ECO:0007669"/>
    <property type="project" value="UniProtKB-KW"/>
</dbReference>
<dbReference type="SUPFAM" id="SSF56112">
    <property type="entry name" value="Protein kinase-like (PK-like)"/>
    <property type="match status" value="1"/>
</dbReference>
<dbReference type="PROSITE" id="PS50868">
    <property type="entry name" value="POST_SET"/>
    <property type="match status" value="1"/>
</dbReference>
<dbReference type="GO" id="GO:0003723">
    <property type="term" value="F:RNA binding"/>
    <property type="evidence" value="ECO:0007669"/>
    <property type="project" value="UniProtKB-UniRule"/>
</dbReference>
<evidence type="ECO:0000259" key="11">
    <source>
        <dbReference type="PROSITE" id="PS50102"/>
    </source>
</evidence>
<evidence type="ECO:0000256" key="3">
    <source>
        <dbReference type="ARBA" id="ARBA00022454"/>
    </source>
</evidence>
<dbReference type="EnsemblProtists" id="PYU1_T009212">
    <property type="protein sequence ID" value="PYU1_T009212"/>
    <property type="gene ID" value="PYU1_G009194"/>
</dbReference>
<dbReference type="EMBL" id="GL376632">
    <property type="status" value="NOT_ANNOTATED_CDS"/>
    <property type="molecule type" value="Genomic_DNA"/>
</dbReference>
<dbReference type="PROSITE" id="PS50102">
    <property type="entry name" value="RRM"/>
    <property type="match status" value="1"/>
</dbReference>
<evidence type="ECO:0000259" key="14">
    <source>
        <dbReference type="PROSITE" id="PS51215"/>
    </source>
</evidence>
<dbReference type="InterPro" id="IPR050777">
    <property type="entry name" value="SET2_Histone-Lys_MeTrsfase"/>
</dbReference>
<accession>K3WW64</accession>
<keyword evidence="16" id="KW-1185">Reference proteome</keyword>
<dbReference type="Pfam" id="PF00134">
    <property type="entry name" value="Cyclin_N"/>
    <property type="match status" value="1"/>
</dbReference>
<dbReference type="InterPro" id="IPR046341">
    <property type="entry name" value="SET_dom_sf"/>
</dbReference>
<dbReference type="HOGENOM" id="CLU_002722_0_0_1"/>
<evidence type="ECO:0000256" key="8">
    <source>
        <dbReference type="PROSITE-ProRule" id="PRU00176"/>
    </source>
</evidence>
<feature type="compositionally biased region" description="Basic residues" evidence="9">
    <location>
        <begin position="1444"/>
        <end position="1462"/>
    </location>
</feature>
<dbReference type="InterPro" id="IPR006560">
    <property type="entry name" value="AWS_dom"/>
</dbReference>
<dbReference type="GO" id="GO:0005634">
    <property type="term" value="C:nucleus"/>
    <property type="evidence" value="ECO:0007669"/>
    <property type="project" value="UniProtKB-SubCell"/>
</dbReference>
<dbReference type="InterPro" id="IPR000719">
    <property type="entry name" value="Prot_kinase_dom"/>
</dbReference>
<reference evidence="15" key="3">
    <citation type="submission" date="2015-02" db="UniProtKB">
        <authorList>
            <consortium name="EnsemblProtists"/>
        </authorList>
    </citation>
    <scope>IDENTIFICATION</scope>
    <source>
        <strain evidence="15">DAOM BR144</strain>
    </source>
</reference>
<dbReference type="Gene3D" id="2.170.270.10">
    <property type="entry name" value="SET domain"/>
    <property type="match status" value="1"/>
</dbReference>
<dbReference type="InterPro" id="IPR000504">
    <property type="entry name" value="RRM_dom"/>
</dbReference>
<dbReference type="SUPFAM" id="SSF47954">
    <property type="entry name" value="Cyclin-like"/>
    <property type="match status" value="1"/>
</dbReference>
<sequence>MSKSVRDDGDGVTKENKAVETVTHQIENVHTKHVVDEEKSVGEGKATAVDVHDEPARETTTAAVAVVEEKAVVERAVVTKEKDSAGDRKSFRFEHLEAIRNVHLITRNEYPLPHLPREKILHRDYDEDDDDEDSTVCYCSYPDALDKDKKRCEDVSCLNFATYVECNSNCPAREYCGNQRLQHKELFPILEAFKTENKGFGVRTTQDIAQSSIIGEYVGEIIDQKELNNRLKSVPRNELNFYYLLLEPGIYIDARNKGSFTRFVNHSCEPNCKTEKWTVKGETRIAVIALRDINEGEELTFDYQWKSLGSRQIKCFCESANCKGIIGTEGDTVKDDTPNGYFREPTKQEIGAAIINRRIRIFKSPDDHTQYYIATVKSYDKEDDIYEVDYQDMLYVAEEDEDGDLFDDSPEERNSERFIRLSEMGWHIFFELDGLSEDQIEKEVFSIPKRRLAESREPSPKATEHDGHSTRSSREPSPITTASATNGKVQQSSSVVDKREGDAQAEATTNKILVKGIPAKCSESTLRQLFILDDRFYRMGHSDSRKKQQPQSALAALDFFFFDDDSGWALAEFTDPQHTSYFHRNLNSRPLYGKDLRVFLAGKKEIENFYRAKRNFALRRGQEKKADPKPQSSLEEKETSAPKKVIQPYCFGRKLNWQVSVEQMEDSPSRRYGISPSLEQSLRTKCVKFILRLVKKLHFERDDATSAIIALNRYFTFHAMDVRTEEMMAAAMLHLFVKAHSRNYKRVSFVSEVYAAKSLAEETKQLDKTSDEFLATERQLLAVEKHLLEGLRYDISGEDPYALLDALTSGKYRKKLPVDGGKLSSSSGQLPPSEVQKEAKHLISDTLRLPIWVQMPVECVVLSIFYLSAAVTQVLKEVANPSSPTTPSVPEYLPVLDGQRNELETLMLLDCSLSICESLKDRWARLEKNAKPSRKSDRSEDYFDTEEFALSREKQVEISQRISNLIKSWINVPSSSSVPGSSASPVKDDSRAAGKDECITLSMIGKSLMSSSTSGSEATRDDLEVAISAGLVVPKVVAKGPRGGSSSVLSSTDRLHSTEITNVDKIRKRSYLGVVSEDVAFDLAGKKVYLQPWPYRDNESPFSAQGEISKSCVRELSTAIMLHNYSPIQFIKLLGIVFPEEKTAQSTQEQSNGSRTRIADLDADMMDFSDMNGQMRFSSSSSSQLESSEHYFAFEQPLHMYSGIFEAKVTVPIELKKKAIYDMLRGLVVCHENSFVHRFVAPSHLFLFKNEVKLGGYHAMRKVSSTKTKDGSSNVYEMSEDERKEHSMGPWLNVSAPEILLGDCNYSWRCDIWSAGCVAFAILLDNTPFLQGNETRVQLDLIFRLCGTPKIVWDGATKLPLFSRYKPKNEYKMRLQKTLVEQQKQKHPDLPEEAIALLEAMLQLDPSKRMSAKRLLELEFFADVRNAPASAFDFSGLPETYSTQKKKLQQHLKSNKLKRKRPSNSGERNSSSSHRSSGSSSSHHHRSSERGGRDASSRKNREPDAEMAEDVPLPAFFSPASEPKSLEESASSVSSSLQHRPEKRAKLGWGMGLHSESTA</sequence>
<feature type="domain" description="SET" evidence="12">
    <location>
        <begin position="188"/>
        <end position="304"/>
    </location>
</feature>
<feature type="domain" description="AWS" evidence="14">
    <location>
        <begin position="132"/>
        <end position="185"/>
    </location>
</feature>
<evidence type="ECO:0000313" key="15">
    <source>
        <dbReference type="EnsemblProtists" id="PYU1_T009212"/>
    </source>
</evidence>
<dbReference type="Gene3D" id="1.10.472.10">
    <property type="entry name" value="Cyclin-like"/>
    <property type="match status" value="1"/>
</dbReference>
<dbReference type="eggNOG" id="KOG0834">
    <property type="taxonomic scope" value="Eukaryota"/>
</dbReference>
<dbReference type="SMART" id="SM00220">
    <property type="entry name" value="S_TKc"/>
    <property type="match status" value="1"/>
</dbReference>
<dbReference type="GO" id="GO:0005524">
    <property type="term" value="F:ATP binding"/>
    <property type="evidence" value="ECO:0007669"/>
    <property type="project" value="InterPro"/>
</dbReference>
<dbReference type="InterPro" id="IPR035979">
    <property type="entry name" value="RBD_domain_sf"/>
</dbReference>
<evidence type="ECO:0000256" key="4">
    <source>
        <dbReference type="ARBA" id="ARBA00022603"/>
    </source>
</evidence>
<feature type="region of interest" description="Disordered" evidence="9">
    <location>
        <begin position="620"/>
        <end position="640"/>
    </location>
</feature>
<dbReference type="PROSITE" id="PS50011">
    <property type="entry name" value="PROTEIN_KINASE_DOM"/>
    <property type="match status" value="1"/>
</dbReference>
<feature type="region of interest" description="Disordered" evidence="9">
    <location>
        <begin position="451"/>
        <end position="504"/>
    </location>
</feature>
<dbReference type="Pfam" id="PF00069">
    <property type="entry name" value="Pkinase"/>
    <property type="match status" value="1"/>
</dbReference>
<evidence type="ECO:0000313" key="16">
    <source>
        <dbReference type="Proteomes" id="UP000019132"/>
    </source>
</evidence>
<feature type="compositionally biased region" description="Low complexity" evidence="9">
    <location>
        <begin position="1528"/>
        <end position="1537"/>
    </location>
</feature>
<comment type="subcellular location">
    <subcellularLocation>
        <location evidence="2">Chromosome</location>
    </subcellularLocation>
    <subcellularLocation>
        <location evidence="1">Nucleus</location>
    </subcellularLocation>
</comment>
<feature type="region of interest" description="Disordered" evidence="9">
    <location>
        <begin position="33"/>
        <end position="57"/>
    </location>
</feature>
<organism evidence="15 16">
    <name type="scientific">Globisporangium ultimum (strain ATCC 200006 / CBS 805.95 / DAOM BR144)</name>
    <name type="common">Pythium ultimum</name>
    <dbReference type="NCBI Taxonomy" id="431595"/>
    <lineage>
        <taxon>Eukaryota</taxon>
        <taxon>Sar</taxon>
        <taxon>Stramenopiles</taxon>
        <taxon>Oomycota</taxon>
        <taxon>Peronosporomycetes</taxon>
        <taxon>Pythiales</taxon>
        <taxon>Pythiaceae</taxon>
        <taxon>Globisporangium</taxon>
    </lineage>
</organism>
<dbReference type="InterPro" id="IPR036915">
    <property type="entry name" value="Cyclin-like_sf"/>
</dbReference>